<dbReference type="InterPro" id="IPR036188">
    <property type="entry name" value="FAD/NAD-bd_sf"/>
</dbReference>
<protein>
    <recommendedName>
        <fullName evidence="9">Kynurenine 3-monooxygenase</fullName>
        <ecNumber evidence="9">1.14.13.9</ecNumber>
    </recommendedName>
    <alternativeName>
        <fullName evidence="9">Kynurenine 3-hydroxylase</fullName>
    </alternativeName>
</protein>
<organism evidence="13 14">
    <name type="scientific">Porites lobata</name>
    <dbReference type="NCBI Taxonomy" id="104759"/>
    <lineage>
        <taxon>Eukaryota</taxon>
        <taxon>Metazoa</taxon>
        <taxon>Cnidaria</taxon>
        <taxon>Anthozoa</taxon>
        <taxon>Hexacorallia</taxon>
        <taxon>Scleractinia</taxon>
        <taxon>Fungiina</taxon>
        <taxon>Poritidae</taxon>
        <taxon>Porites</taxon>
    </lineage>
</organism>
<evidence type="ECO:0000256" key="9">
    <source>
        <dbReference type="HAMAP-Rule" id="MF_03018"/>
    </source>
</evidence>
<feature type="domain" description="FAD-binding" evidence="12">
    <location>
        <begin position="16"/>
        <end position="366"/>
    </location>
</feature>
<keyword evidence="9" id="KW-0496">Mitochondrion</keyword>
<dbReference type="Gene3D" id="3.50.50.60">
    <property type="entry name" value="FAD/NAD(P)-binding domain"/>
    <property type="match status" value="1"/>
</dbReference>
<dbReference type="HAMAP" id="MF_01971">
    <property type="entry name" value="Kynurenine_monooxygenase"/>
    <property type="match status" value="1"/>
</dbReference>
<dbReference type="PANTHER" id="PTHR46028">
    <property type="entry name" value="KYNURENINE 3-MONOOXYGENASE"/>
    <property type="match status" value="1"/>
</dbReference>
<dbReference type="EC" id="1.14.13.9" evidence="9"/>
<dbReference type="PRINTS" id="PR00420">
    <property type="entry name" value="RNGMNOXGNASE"/>
</dbReference>
<dbReference type="InterPro" id="IPR027545">
    <property type="entry name" value="Kynurenine_monooxygenase"/>
</dbReference>
<dbReference type="Pfam" id="PF01494">
    <property type="entry name" value="FAD_binding_3"/>
    <property type="match status" value="1"/>
</dbReference>
<accession>A0ABN8Q8W1</accession>
<dbReference type="SUPFAM" id="SSF51905">
    <property type="entry name" value="FAD/NAD(P)-binding domain"/>
    <property type="match status" value="1"/>
</dbReference>
<comment type="pathway">
    <text evidence="9">Cofactor biosynthesis; NAD(+) biosynthesis; quinolinate from L-kynurenine: step 1/3.</text>
</comment>
<keyword evidence="5 9" id="KW-0521">NADP</keyword>
<keyword evidence="3 9" id="KW-0662">Pyridine nucleotide biosynthesis</keyword>
<comment type="function">
    <text evidence="9">Catalyzes the hydroxylation of L-kynurenine (L-Kyn) to form 3-hydroxy-L-kynurenine (L-3OHKyn). Required for synthesis of quinolinic acid.</text>
</comment>
<gene>
    <name evidence="9" type="primary">KMO</name>
    <name evidence="13" type="ORF">PLOB_00003709</name>
</gene>
<evidence type="ECO:0000256" key="6">
    <source>
        <dbReference type="ARBA" id="ARBA00023002"/>
    </source>
</evidence>
<comment type="caution">
    <text evidence="13">The sequence shown here is derived from an EMBL/GenBank/DDBJ whole genome shotgun (WGS) entry which is preliminary data.</text>
</comment>
<sequence>MAAASNAYFQETSSKQIVIVGGGLAGSLFAVFLVKRGFKVDLYEAREDPRLLKFVRGRSTNLALSTRGIEALKAIGVLDYVLPLGVAMYGRMLHSLSGDQRPLYYEQEGPYPLLAMERRKVNEMLLSAAESFSNLNLHFQHKLVSVNLDKGHLTFLCPDGKTIEVNAEVVIGADGARSAIRNELMKRPRFDFSQEYIPHGYKEFQLLPTKSGEYAIKANYLHVWPRDSFMLIAIPNKEQSFTCTLIMPFEKFDALTKKEDVIDFFNALFPNFVQLMGEERILEDFFKNPVLPMVSVKCKPYHHSDKALIIGDAAHAMVPFYAQGMNSAFEDCLVLDRLLEKHGNNFGAVFEEYSNLRNKDAEAVCDLSMYNYLEMRSLVNSYSFLLERKLLSIFNWLMPKTFIPLHTMVTYTEIPYSDVIKRSEWQQKKSTGPKVASALSLATQTLVRYRASLPRYVYTDRIGWTSDARENRQTTNQLKGEFPEEISKNP</sequence>
<keyword evidence="6 9" id="KW-0560">Oxidoreductase</keyword>
<evidence type="ECO:0000256" key="8">
    <source>
        <dbReference type="ARBA" id="ARBA00047818"/>
    </source>
</evidence>
<comment type="subcellular location">
    <subcellularLocation>
        <location evidence="9">Mitochondrion</location>
    </subcellularLocation>
</comment>
<dbReference type="EMBL" id="CALNXK010000114">
    <property type="protein sequence ID" value="CAH3159679.1"/>
    <property type="molecule type" value="Genomic_DNA"/>
</dbReference>
<evidence type="ECO:0000256" key="2">
    <source>
        <dbReference type="ARBA" id="ARBA00022630"/>
    </source>
</evidence>
<keyword evidence="11" id="KW-0812">Transmembrane</keyword>
<proteinExistence type="inferred from homology"/>
<evidence type="ECO:0000313" key="13">
    <source>
        <dbReference type="EMBL" id="CAH3159679.1"/>
    </source>
</evidence>
<keyword evidence="4 9" id="KW-0274">FAD</keyword>
<evidence type="ECO:0000256" key="5">
    <source>
        <dbReference type="ARBA" id="ARBA00022857"/>
    </source>
</evidence>
<dbReference type="PANTHER" id="PTHR46028:SF2">
    <property type="entry name" value="KYNURENINE 3-MONOOXYGENASE"/>
    <property type="match status" value="1"/>
</dbReference>
<name>A0ABN8Q8W1_9CNID</name>
<reference evidence="13 14" key="1">
    <citation type="submission" date="2022-05" db="EMBL/GenBank/DDBJ databases">
        <authorList>
            <consortium name="Genoscope - CEA"/>
            <person name="William W."/>
        </authorList>
    </citation>
    <scope>NUCLEOTIDE SEQUENCE [LARGE SCALE GENOMIC DNA]</scope>
</reference>
<evidence type="ECO:0000256" key="4">
    <source>
        <dbReference type="ARBA" id="ARBA00022827"/>
    </source>
</evidence>
<evidence type="ECO:0000256" key="3">
    <source>
        <dbReference type="ARBA" id="ARBA00022642"/>
    </source>
</evidence>
<keyword evidence="14" id="KW-1185">Reference proteome</keyword>
<keyword evidence="7 9" id="KW-0503">Monooxygenase</keyword>
<keyword evidence="11" id="KW-0472">Membrane</keyword>
<keyword evidence="2 9" id="KW-0285">Flavoprotein</keyword>
<dbReference type="InterPro" id="IPR002938">
    <property type="entry name" value="FAD-bd"/>
</dbReference>
<evidence type="ECO:0000259" key="12">
    <source>
        <dbReference type="Pfam" id="PF01494"/>
    </source>
</evidence>
<evidence type="ECO:0000256" key="10">
    <source>
        <dbReference type="SAM" id="MobiDB-lite"/>
    </source>
</evidence>
<feature type="region of interest" description="Disordered" evidence="10">
    <location>
        <begin position="470"/>
        <end position="490"/>
    </location>
</feature>
<evidence type="ECO:0000256" key="1">
    <source>
        <dbReference type="ARBA" id="ARBA00001974"/>
    </source>
</evidence>
<evidence type="ECO:0000313" key="14">
    <source>
        <dbReference type="Proteomes" id="UP001159405"/>
    </source>
</evidence>
<comment type="catalytic activity">
    <reaction evidence="8 9">
        <text>L-kynurenine + NADPH + O2 + H(+) = 3-hydroxy-L-kynurenine + NADP(+) + H2O</text>
        <dbReference type="Rhea" id="RHEA:20545"/>
        <dbReference type="ChEBI" id="CHEBI:15377"/>
        <dbReference type="ChEBI" id="CHEBI:15378"/>
        <dbReference type="ChEBI" id="CHEBI:15379"/>
        <dbReference type="ChEBI" id="CHEBI:57783"/>
        <dbReference type="ChEBI" id="CHEBI:57959"/>
        <dbReference type="ChEBI" id="CHEBI:58125"/>
        <dbReference type="ChEBI" id="CHEBI:58349"/>
        <dbReference type="EC" id="1.14.13.9"/>
    </reaction>
</comment>
<feature type="compositionally biased region" description="Basic and acidic residues" evidence="10">
    <location>
        <begin position="481"/>
        <end position="490"/>
    </location>
</feature>
<evidence type="ECO:0000256" key="7">
    <source>
        <dbReference type="ARBA" id="ARBA00023033"/>
    </source>
</evidence>
<evidence type="ECO:0000256" key="11">
    <source>
        <dbReference type="SAM" id="Phobius"/>
    </source>
</evidence>
<dbReference type="Proteomes" id="UP001159405">
    <property type="component" value="Unassembled WGS sequence"/>
</dbReference>
<comment type="cofactor">
    <cofactor evidence="1 9">
        <name>FAD</name>
        <dbReference type="ChEBI" id="CHEBI:57692"/>
    </cofactor>
</comment>
<comment type="similarity">
    <text evidence="9">Belongs to the aromatic-ring hydroxylase family. KMO subfamily.</text>
</comment>
<keyword evidence="11" id="KW-1133">Transmembrane helix</keyword>
<feature type="transmembrane region" description="Helical" evidence="11">
    <location>
        <begin position="16"/>
        <end position="34"/>
    </location>
</feature>